<protein>
    <submittedName>
        <fullName evidence="2">Predicted protein</fullName>
    </submittedName>
</protein>
<dbReference type="eggNOG" id="ENOG50323F9">
    <property type="taxonomic scope" value="Bacteria"/>
</dbReference>
<accession>D9XI07</accession>
<evidence type="ECO:0000313" key="2">
    <source>
        <dbReference type="EMBL" id="EFL37186.1"/>
    </source>
</evidence>
<organism evidence="2 3">
    <name type="scientific">Streptomyces viridochromogenes (strain DSM 40736 / JCM 4977 / BCRC 1201 / Tue 494)</name>
    <dbReference type="NCBI Taxonomy" id="591159"/>
    <lineage>
        <taxon>Bacteria</taxon>
        <taxon>Bacillati</taxon>
        <taxon>Actinomycetota</taxon>
        <taxon>Actinomycetes</taxon>
        <taxon>Kitasatosporales</taxon>
        <taxon>Streptomycetaceae</taxon>
        <taxon>Streptomyces</taxon>
    </lineage>
</organism>
<dbReference type="EMBL" id="GG657757">
    <property type="protein sequence ID" value="EFL37186.1"/>
    <property type="molecule type" value="Genomic_DNA"/>
</dbReference>
<dbReference type="AlphaFoldDB" id="D9XI07"/>
<dbReference type="OrthoDB" id="4306557at2"/>
<dbReference type="STRING" id="591159.SSQG_07704"/>
<evidence type="ECO:0000313" key="3">
    <source>
        <dbReference type="Proteomes" id="UP000004184"/>
    </source>
</evidence>
<gene>
    <name evidence="2" type="ORF">SSQG_07704</name>
</gene>
<reference evidence="3" key="1">
    <citation type="submission" date="2009-02" db="EMBL/GenBank/DDBJ databases">
        <title>Annotation of Streptomyces viridochromogenes strain DSM 40736.</title>
        <authorList>
            <consortium name="The Broad Institute Genome Sequencing Platform"/>
            <consortium name="Broad Institute Microbial Sequencing Center"/>
            <person name="Fischbach M."/>
            <person name="Godfrey P."/>
            <person name="Ward D."/>
            <person name="Young S."/>
            <person name="Zeng Q."/>
            <person name="Koehrsen M."/>
            <person name="Alvarado L."/>
            <person name="Berlin A.M."/>
            <person name="Bochicchio J."/>
            <person name="Borenstein D."/>
            <person name="Chapman S.B."/>
            <person name="Chen Z."/>
            <person name="Engels R."/>
            <person name="Freedman E."/>
            <person name="Gellesch M."/>
            <person name="Goldberg J."/>
            <person name="Griggs A."/>
            <person name="Gujja S."/>
            <person name="Heilman E.R."/>
            <person name="Heiman D.I."/>
            <person name="Hepburn T.A."/>
            <person name="Howarth C."/>
            <person name="Jen D."/>
            <person name="Larson L."/>
            <person name="Lewis B."/>
            <person name="Mehta T."/>
            <person name="Park D."/>
            <person name="Pearson M."/>
            <person name="Richards J."/>
            <person name="Roberts A."/>
            <person name="Saif S."/>
            <person name="Shea T.D."/>
            <person name="Shenoy N."/>
            <person name="Sisk P."/>
            <person name="Stolte C."/>
            <person name="Sykes S.N."/>
            <person name="Thomson T."/>
            <person name="Walk T."/>
            <person name="White J."/>
            <person name="Yandava C."/>
            <person name="Straight P."/>
            <person name="Clardy J."/>
            <person name="Hung D."/>
            <person name="Kolter R."/>
            <person name="Mekalanos J."/>
            <person name="Walker S."/>
            <person name="Walsh C.T."/>
            <person name="Wieland-Brown L.C."/>
            <person name="Haas B."/>
            <person name="Nusbaum C."/>
            <person name="Birren B."/>
        </authorList>
    </citation>
    <scope>NUCLEOTIDE SEQUENCE [LARGE SCALE GENOMIC DNA]</scope>
    <source>
        <strain evidence="3">DSM 40736 / JCM 4977 / BCRC 1201 / Tue 494</strain>
    </source>
</reference>
<evidence type="ECO:0000256" key="1">
    <source>
        <dbReference type="SAM" id="MobiDB-lite"/>
    </source>
</evidence>
<dbReference type="RefSeq" id="WP_003995335.1">
    <property type="nucleotide sequence ID" value="NZ_GG657757.1"/>
</dbReference>
<proteinExistence type="predicted"/>
<sequence length="288" mass="31695">MTAASPARDTLPFPLAMNSQGVDPLFATLYTYAVRYPVQPPPTNNAYGPVVHADGSVALMSATHFLRRGGYANWGPNDVMWALQARGAAAGRLSTPHHIDWFASRVLCLRTGKRWHEAVSTALMSDWTAPLENNGRITLDAIQALRAEARTIHKQLVPLWQRGPRSSGSRMLLLDTPLGADLTLYDLVRGYPNVQDLALGACPDDPRIVRVLAQLRPEEKRVALMWAHSSVSSWAEAAFLAGASDPLAFGRHVYRKLKRLGARHTARAQAARQSAPGQQRTIRRRTAL</sequence>
<dbReference type="Proteomes" id="UP000004184">
    <property type="component" value="Unassembled WGS sequence"/>
</dbReference>
<name>D9XI07_STRVT</name>
<feature type="region of interest" description="Disordered" evidence="1">
    <location>
        <begin position="267"/>
        <end position="288"/>
    </location>
</feature>
<keyword evidence="3" id="KW-1185">Reference proteome</keyword>
<dbReference type="HOGENOM" id="CLU_966199_0_0_11"/>
<feature type="compositionally biased region" description="Low complexity" evidence="1">
    <location>
        <begin position="267"/>
        <end position="280"/>
    </location>
</feature>